<evidence type="ECO:0000256" key="3">
    <source>
        <dbReference type="ARBA" id="ARBA00022448"/>
    </source>
</evidence>
<dbReference type="EMBL" id="GDHF01009653">
    <property type="protein sequence ID" value="JAI42661.1"/>
    <property type="molecule type" value="Transcribed_RNA"/>
</dbReference>
<proteinExistence type="inferred from homology"/>
<sequence>MATDWECIPHFYEVHKNPLQSHITYEHPLKIHGVTVIESKGTKRCLKDIRSSFSSDNSSRASSSISLSAEPLTLSLDGTDPLSLFARQEQENMDPLTQMEKNDSKNLDEDNISWGAKRLGILNRYTTSEKLSISTSFLSAASSGGEGIKSQTVVADKVKFRLEQLDDFDDASMSHMIDLTQQEYIQRIEQLNQELVTSWNDDQRVKSLKIVIQCSKMLANTSVLSFYPSQFVLITDILDMFGKLVYERLNIKASNIIGDGDNRKLNEAEPLYENARETCQNWFFKIASIRELLPRLYLEMAILKCYEFISPKEFDKNLLRITKMIRGIGDPLIQTYARCYLVRISLNVTTNKESIKENFKDFLKIYNTIFSGAVRSELNRQRVNHETYLSLYSPALDFMLLALVHKNSIYTEEIMNECKGTKNNGLLFISMLNVFQPKFIASNALEFVKLLASSNTEGISKGHLFRALGISVSNYPPLPEQRLQLLNGSFNTIDTFTDAIEYINCIETWTQFIAKNFSITVINDLLGTIALRVNASRTYERFYTQLQNILDKILQHFENTELLLIQENFLPYLDLFKKDSNRIVVCKNILIRYHQKSEDNISDEIVINAIMFIGKILSNSVTAQSVEDERRQISHLISSFIRKVTYTKDFERQLSFYVDAREAFTDLDAVYITLVNSVNKLAVGIRHVIKGNYTQKTGAFVKACIAFCFISIPSITAIQNQMDLYLLTGQVALLNQCLGQADACFEAALQLVSNLPRSVETEGKSLDLETYLVSYLCNMLATLVVVPDSPDQGVLYLLRLLLSVVTKFPFDAQSSGLVIVYLQALDMLYIQSLEEFPYHIPGVVSNDELYGHDQKYLTEVNNICSQVIDDILVQLKILGSKRQLRTQATLALDLFLRIIRYANLSREKTFQLAVNLWHLAAKAESHINVKLIVNYHTLTNFEHSTRTFILTNKILKVLFSRFTIFLHNHIIPHAIYLQSHTIQNVEYIYEQMKNTNTQNARSLARLLHRIQTK</sequence>
<dbReference type="PANTHER" id="PTHR13673">
    <property type="entry name" value="ESOPHAGEAL CANCER ASSOCIATED PROTEIN"/>
    <property type="match status" value="1"/>
</dbReference>
<comment type="similarity">
    <text evidence="2">Belongs to the VPS35L family.</text>
</comment>
<reference evidence="6" key="1">
    <citation type="submission" date="2015-06" db="EMBL/GenBank/DDBJ databases">
        <authorList>
            <person name="Hoefler B.C."/>
            <person name="Straight P.D."/>
        </authorList>
    </citation>
    <scope>NUCLEOTIDE SEQUENCE</scope>
</reference>
<dbReference type="AlphaFoldDB" id="A0A0K8VUV6"/>
<dbReference type="OrthoDB" id="1734063at2759"/>
<dbReference type="GO" id="GO:0015031">
    <property type="term" value="P:protein transport"/>
    <property type="evidence" value="ECO:0007669"/>
    <property type="project" value="UniProtKB-KW"/>
</dbReference>
<dbReference type="PANTHER" id="PTHR13673:SF0">
    <property type="entry name" value="VPS35 ENDOSOMAL PROTEIN-SORTING FACTOR-LIKE"/>
    <property type="match status" value="1"/>
</dbReference>
<evidence type="ECO:0000256" key="2">
    <source>
        <dbReference type="ARBA" id="ARBA00010704"/>
    </source>
</evidence>
<evidence type="ECO:0000313" key="6">
    <source>
        <dbReference type="EMBL" id="JAI42661.1"/>
    </source>
</evidence>
<dbReference type="InterPro" id="IPR029705">
    <property type="entry name" value="VPS35L"/>
</dbReference>
<organism evidence="6">
    <name type="scientific">Bactrocera latifrons</name>
    <name type="common">Malaysian fruit fly</name>
    <name type="synonym">Chaetodacus latifrons</name>
    <dbReference type="NCBI Taxonomy" id="174628"/>
    <lineage>
        <taxon>Eukaryota</taxon>
        <taxon>Metazoa</taxon>
        <taxon>Ecdysozoa</taxon>
        <taxon>Arthropoda</taxon>
        <taxon>Hexapoda</taxon>
        <taxon>Insecta</taxon>
        <taxon>Pterygota</taxon>
        <taxon>Neoptera</taxon>
        <taxon>Endopterygota</taxon>
        <taxon>Diptera</taxon>
        <taxon>Brachycera</taxon>
        <taxon>Muscomorpha</taxon>
        <taxon>Tephritoidea</taxon>
        <taxon>Tephritidae</taxon>
        <taxon>Bactrocera</taxon>
        <taxon>Bactrocera</taxon>
    </lineage>
</organism>
<evidence type="ECO:0000256" key="5">
    <source>
        <dbReference type="ARBA" id="ARBA00022927"/>
    </source>
</evidence>
<evidence type="ECO:0000256" key="1">
    <source>
        <dbReference type="ARBA" id="ARBA00004177"/>
    </source>
</evidence>
<keyword evidence="4" id="KW-0967">Endosome</keyword>
<protein>
    <submittedName>
        <fullName evidence="6">UPF0505 protein CG8202</fullName>
    </submittedName>
</protein>
<comment type="subcellular location">
    <subcellularLocation>
        <location evidence="1">Endosome</location>
    </subcellularLocation>
</comment>
<dbReference type="GO" id="GO:0032456">
    <property type="term" value="P:endocytic recycling"/>
    <property type="evidence" value="ECO:0007669"/>
    <property type="project" value="InterPro"/>
</dbReference>
<accession>A0A0K8VUV6</accession>
<dbReference type="GO" id="GO:0005768">
    <property type="term" value="C:endosome"/>
    <property type="evidence" value="ECO:0007669"/>
    <property type="project" value="UniProtKB-SubCell"/>
</dbReference>
<evidence type="ECO:0000256" key="4">
    <source>
        <dbReference type="ARBA" id="ARBA00022753"/>
    </source>
</evidence>
<keyword evidence="3" id="KW-0813">Transport</keyword>
<gene>
    <name evidence="6" type="primary">CG8202_3</name>
    <name evidence="6" type="ORF">c1_g1_i5</name>
</gene>
<keyword evidence="5" id="KW-0653">Protein transport</keyword>
<name>A0A0K8VUV6_BACLA</name>